<keyword evidence="3" id="KW-0479">Metal-binding</keyword>
<gene>
    <name evidence="9" type="primary">LOC100372959</name>
</gene>
<keyword evidence="4" id="KW-0560">Oxidoreductase</keyword>
<dbReference type="PANTHER" id="PTHR12461">
    <property type="entry name" value="HYPOXIA-INDUCIBLE FACTOR 1 ALPHA INHIBITOR-RELATED"/>
    <property type="match status" value="1"/>
</dbReference>
<dbReference type="Gene3D" id="2.60.120.650">
    <property type="entry name" value="Cupin"/>
    <property type="match status" value="1"/>
</dbReference>
<proteinExistence type="predicted"/>
<keyword evidence="5" id="KW-0408">Iron</keyword>
<reference evidence="9" key="1">
    <citation type="submission" date="2025-08" db="UniProtKB">
        <authorList>
            <consortium name="RefSeq"/>
        </authorList>
    </citation>
    <scope>IDENTIFICATION</scope>
    <source>
        <tissue evidence="9">Testes</tissue>
    </source>
</reference>
<evidence type="ECO:0000256" key="4">
    <source>
        <dbReference type="ARBA" id="ARBA00023002"/>
    </source>
</evidence>
<dbReference type="PANTHER" id="PTHR12461:SF106">
    <property type="entry name" value="BIFUNCTIONAL PEPTIDASE AND ARGINYL-HYDROXYLASE JMJD5"/>
    <property type="match status" value="1"/>
</dbReference>
<dbReference type="GeneID" id="100372959"/>
<dbReference type="Pfam" id="PF13621">
    <property type="entry name" value="Cupin_8"/>
    <property type="match status" value="1"/>
</dbReference>
<evidence type="ECO:0000256" key="5">
    <source>
        <dbReference type="ARBA" id="ARBA00023004"/>
    </source>
</evidence>
<organism evidence="8 9">
    <name type="scientific">Saccoglossus kowalevskii</name>
    <name type="common">Acorn worm</name>
    <dbReference type="NCBI Taxonomy" id="10224"/>
    <lineage>
        <taxon>Eukaryota</taxon>
        <taxon>Metazoa</taxon>
        <taxon>Hemichordata</taxon>
        <taxon>Enteropneusta</taxon>
        <taxon>Harrimaniidae</taxon>
        <taxon>Saccoglossus</taxon>
    </lineage>
</organism>
<accession>A0ABM0LZR9</accession>
<protein>
    <submittedName>
        <fullName evidence="9">Lysine-specific demethylase 8-like</fullName>
    </submittedName>
</protein>
<dbReference type="SMART" id="SM00558">
    <property type="entry name" value="JmjC"/>
    <property type="match status" value="1"/>
</dbReference>
<feature type="domain" description="JmjC" evidence="7">
    <location>
        <begin position="285"/>
        <end position="428"/>
    </location>
</feature>
<dbReference type="SUPFAM" id="SSF51197">
    <property type="entry name" value="Clavaminate synthase-like"/>
    <property type="match status" value="1"/>
</dbReference>
<evidence type="ECO:0000313" key="9">
    <source>
        <dbReference type="RefSeq" id="XP_006813260.1"/>
    </source>
</evidence>
<evidence type="ECO:0000256" key="1">
    <source>
        <dbReference type="ARBA" id="ARBA00001954"/>
    </source>
</evidence>
<evidence type="ECO:0000256" key="6">
    <source>
        <dbReference type="ARBA" id="ARBA00023242"/>
    </source>
</evidence>
<comment type="cofactor">
    <cofactor evidence="1">
        <name>Fe(2+)</name>
        <dbReference type="ChEBI" id="CHEBI:29033"/>
    </cofactor>
</comment>
<sequence length="428" mass="49078">MDSLPSTIRSIVPNSKTELQLENLKLDLKIRTAVSCQLHECIDLIFSGNVSSCLQYAEDIISYTWEKLNTGHWKDVDIKWRHLYSYASLLKCMAVLAGEPFENETTCAQKSDTLKPTRVKYEVAIRTCDMGLLMGAPILDNILSRLATIIHQLQCHGKEKEKDEKDKKIDELQPHPGKKPKLCNIPTINKDNAVNRCVNPSLETFREYMTKGVPVIIQGAMEHWPASSTRKWSIDYICQIAGSRTVPVELGARYTDESWSQKLMTISEFIDHYIERKNYNEDTIGYLAQHQLFDQIPELKKDICIPDYCCLGDEDEIDINAWFGPMGTVSPLHHDPKHNCLCQVVGCKYIRLYSSNVSEGLYPHGGRLLDNTSQVDAENPDLIRFPLFATTPYMDCILQPGEMLYIPPKYWHYIRSLDVSFSVSFWWQ</sequence>
<dbReference type="RefSeq" id="XP_006813260.1">
    <property type="nucleotide sequence ID" value="XM_006813197.1"/>
</dbReference>
<name>A0ABM0LZR9_SACKO</name>
<evidence type="ECO:0000256" key="2">
    <source>
        <dbReference type="ARBA" id="ARBA00004123"/>
    </source>
</evidence>
<evidence type="ECO:0000259" key="7">
    <source>
        <dbReference type="PROSITE" id="PS51184"/>
    </source>
</evidence>
<dbReference type="PROSITE" id="PS51184">
    <property type="entry name" value="JMJC"/>
    <property type="match status" value="1"/>
</dbReference>
<keyword evidence="6" id="KW-0539">Nucleus</keyword>
<evidence type="ECO:0000256" key="3">
    <source>
        <dbReference type="ARBA" id="ARBA00022723"/>
    </source>
</evidence>
<comment type="subcellular location">
    <subcellularLocation>
        <location evidence="2">Nucleus</location>
    </subcellularLocation>
</comment>
<dbReference type="InterPro" id="IPR041667">
    <property type="entry name" value="Cupin_8"/>
</dbReference>
<keyword evidence="8" id="KW-1185">Reference proteome</keyword>
<evidence type="ECO:0000313" key="8">
    <source>
        <dbReference type="Proteomes" id="UP000694865"/>
    </source>
</evidence>
<dbReference type="InterPro" id="IPR003347">
    <property type="entry name" value="JmjC_dom"/>
</dbReference>
<dbReference type="Proteomes" id="UP000694865">
    <property type="component" value="Unplaced"/>
</dbReference>